<evidence type="ECO:0000313" key="4">
    <source>
        <dbReference type="Proteomes" id="UP000738376"/>
    </source>
</evidence>
<feature type="region of interest" description="Disordered" evidence="1">
    <location>
        <begin position="187"/>
        <end position="209"/>
    </location>
</feature>
<evidence type="ECO:0008006" key="5">
    <source>
        <dbReference type="Google" id="ProtNLM"/>
    </source>
</evidence>
<organism evidence="3 4">
    <name type="scientific">Pseudanabaena yagii GIHE-NHR1</name>
    <dbReference type="NCBI Taxonomy" id="2722753"/>
    <lineage>
        <taxon>Bacteria</taxon>
        <taxon>Bacillati</taxon>
        <taxon>Cyanobacteriota</taxon>
        <taxon>Cyanophyceae</taxon>
        <taxon>Pseudanabaenales</taxon>
        <taxon>Pseudanabaenaceae</taxon>
        <taxon>Pseudanabaena</taxon>
        <taxon>Pseudanabaena yagii</taxon>
    </lineage>
</organism>
<feature type="compositionally biased region" description="Polar residues" evidence="1">
    <location>
        <begin position="187"/>
        <end position="196"/>
    </location>
</feature>
<keyword evidence="4" id="KW-1185">Reference proteome</keyword>
<sequence>MKKLIAMSALLSAATATLLSALPSPSFGQTVTLPIIASGTIAVQGSYDGFSYFDYSSFANTTVLTSIGAVNISAFNGQAEFSRPPSSPTSVNVTSSNITFSSGHSAHFHTNTVYSMVFTGTTDGSSPNGAFTNALTTLNATLPSTSSFASLTSVNLNITGGSITLPVVSSSDYLPVSDKLHIAYSSLPSSDQNEPEYQQEYRNDFHSSSFEGGRILGLEDK</sequence>
<dbReference type="EMBL" id="JAAVJL010000001">
    <property type="protein sequence ID" value="NMF56455.1"/>
    <property type="molecule type" value="Genomic_DNA"/>
</dbReference>
<feature type="signal peptide" evidence="2">
    <location>
        <begin position="1"/>
        <end position="28"/>
    </location>
</feature>
<accession>A0ABX1LLP8</accession>
<evidence type="ECO:0000313" key="3">
    <source>
        <dbReference type="EMBL" id="NMF56455.1"/>
    </source>
</evidence>
<proteinExistence type="predicted"/>
<evidence type="ECO:0000256" key="1">
    <source>
        <dbReference type="SAM" id="MobiDB-lite"/>
    </source>
</evidence>
<evidence type="ECO:0000256" key="2">
    <source>
        <dbReference type="SAM" id="SignalP"/>
    </source>
</evidence>
<protein>
    <recommendedName>
        <fullName evidence="5">PEP-CTERM sorting domain-containing protein</fullName>
    </recommendedName>
</protein>
<feature type="chain" id="PRO_5046993816" description="PEP-CTERM sorting domain-containing protein" evidence="2">
    <location>
        <begin position="29"/>
        <end position="221"/>
    </location>
</feature>
<reference evidence="3 4" key="1">
    <citation type="submission" date="2020-03" db="EMBL/GenBank/DDBJ databases">
        <title>Draft Genome Sequence of 2-Methylisoborneol Producing Pseudanabaena yagii Strain GIHE-NHR1 Isolated from North Han River in South Korea.</title>
        <authorList>
            <person name="Jeong J."/>
        </authorList>
    </citation>
    <scope>NUCLEOTIDE SEQUENCE [LARGE SCALE GENOMIC DNA]</scope>
    <source>
        <strain evidence="3 4">GIHE-NHR1</strain>
    </source>
</reference>
<comment type="caution">
    <text evidence="3">The sequence shown here is derived from an EMBL/GenBank/DDBJ whole genome shotgun (WGS) entry which is preliminary data.</text>
</comment>
<dbReference type="RefSeq" id="WP_169361602.1">
    <property type="nucleotide sequence ID" value="NZ_JAAVJL010000001.1"/>
</dbReference>
<dbReference type="Proteomes" id="UP000738376">
    <property type="component" value="Unassembled WGS sequence"/>
</dbReference>
<name>A0ABX1LLP8_9CYAN</name>
<keyword evidence="2" id="KW-0732">Signal</keyword>
<gene>
    <name evidence="3" type="ORF">HC246_00035</name>
</gene>